<dbReference type="RefSeq" id="WP_105048633.1">
    <property type="nucleotide sequence ID" value="NZ_CP150661.1"/>
</dbReference>
<dbReference type="NCBIfam" id="NF047864">
    <property type="entry name" value="CBU_0592_membra"/>
    <property type="match status" value="1"/>
</dbReference>
<dbReference type="OrthoDB" id="7063597at2"/>
<evidence type="ECO:0000256" key="1">
    <source>
        <dbReference type="SAM" id="Phobius"/>
    </source>
</evidence>
<protein>
    <recommendedName>
        <fullName evidence="2">CBU-0592-like domain-containing protein</fullName>
    </recommendedName>
</protein>
<dbReference type="InterPro" id="IPR058058">
    <property type="entry name" value="CBU_0592-like"/>
</dbReference>
<dbReference type="EMBL" id="MSCK01000001">
    <property type="protein sequence ID" value="PQJ72966.1"/>
    <property type="molecule type" value="Genomic_DNA"/>
</dbReference>
<feature type="transmembrane region" description="Helical" evidence="1">
    <location>
        <begin position="7"/>
        <end position="24"/>
    </location>
</feature>
<comment type="caution">
    <text evidence="3">The sequence shown here is derived from an EMBL/GenBank/DDBJ whole genome shotgun (WGS) entry which is preliminary data.</text>
</comment>
<dbReference type="AlphaFoldDB" id="A0A2P6CDJ1"/>
<keyword evidence="1" id="KW-1133">Transmembrane helix</keyword>
<organism evidence="3 4">
    <name type="scientific">Polaribacter butkevichii</name>
    <dbReference type="NCBI Taxonomy" id="218490"/>
    <lineage>
        <taxon>Bacteria</taxon>
        <taxon>Pseudomonadati</taxon>
        <taxon>Bacteroidota</taxon>
        <taxon>Flavobacteriia</taxon>
        <taxon>Flavobacteriales</taxon>
        <taxon>Flavobacteriaceae</taxon>
    </lineage>
</organism>
<reference evidence="3 4" key="1">
    <citation type="submission" date="2016-12" db="EMBL/GenBank/DDBJ databases">
        <title>Trade-off between light-utilization and light-protection in marine flavobacteria.</title>
        <authorList>
            <person name="Kumagai Y."/>
            <person name="Yoshizawa S."/>
            <person name="Kogure K."/>
            <person name="Iwasaki W."/>
        </authorList>
    </citation>
    <scope>NUCLEOTIDE SEQUENCE [LARGE SCALE GENOMIC DNA]</scope>
    <source>
        <strain evidence="3 4">KCTC 12100</strain>
    </source>
</reference>
<sequence>MKLLIDVLGWSGSGFLILAYGLTLVENNKYVNYSKYLNLFGALLIAINCYYYNAIPSFVSNLIWSVMATFTLYRTKRKERVFNHHKVITKRFFRY</sequence>
<keyword evidence="1" id="KW-0812">Transmembrane</keyword>
<keyword evidence="4" id="KW-1185">Reference proteome</keyword>
<keyword evidence="1" id="KW-0472">Membrane</keyword>
<dbReference type="Pfam" id="PF26604">
    <property type="entry name" value="CBU_0592"/>
    <property type="match status" value="1"/>
</dbReference>
<dbReference type="Proteomes" id="UP000247345">
    <property type="component" value="Unassembled WGS sequence"/>
</dbReference>
<evidence type="ECO:0000313" key="4">
    <source>
        <dbReference type="Proteomes" id="UP000247345"/>
    </source>
</evidence>
<evidence type="ECO:0000259" key="2">
    <source>
        <dbReference type="Pfam" id="PF26604"/>
    </source>
</evidence>
<gene>
    <name evidence="3" type="ORF">BTO14_06715</name>
</gene>
<feature type="domain" description="CBU-0592-like" evidence="2">
    <location>
        <begin position="5"/>
        <end position="77"/>
    </location>
</feature>
<accession>A0A2P6CDJ1</accession>
<name>A0A2P6CDJ1_9FLAO</name>
<proteinExistence type="predicted"/>
<evidence type="ECO:0000313" key="3">
    <source>
        <dbReference type="EMBL" id="PQJ72966.1"/>
    </source>
</evidence>